<evidence type="ECO:0000313" key="3">
    <source>
        <dbReference type="WBParaSite" id="L893_g4026.t1"/>
    </source>
</evidence>
<proteinExistence type="predicted"/>
<dbReference type="GO" id="GO:0005886">
    <property type="term" value="C:plasma membrane"/>
    <property type="evidence" value="ECO:0007669"/>
    <property type="project" value="TreeGrafter"/>
</dbReference>
<dbReference type="SUPFAM" id="SSF81665">
    <property type="entry name" value="Calcium ATPase, transmembrane domain M"/>
    <property type="match status" value="1"/>
</dbReference>
<reference evidence="3" key="1">
    <citation type="submission" date="2016-11" db="UniProtKB">
        <authorList>
            <consortium name="WormBaseParasite"/>
        </authorList>
    </citation>
    <scope>IDENTIFICATION</scope>
</reference>
<dbReference type="GO" id="GO:0045332">
    <property type="term" value="P:phospholipid translocation"/>
    <property type="evidence" value="ECO:0007669"/>
    <property type="project" value="TreeGrafter"/>
</dbReference>
<organism evidence="2 3">
    <name type="scientific">Steinernema glaseri</name>
    <dbReference type="NCBI Taxonomy" id="37863"/>
    <lineage>
        <taxon>Eukaryota</taxon>
        <taxon>Metazoa</taxon>
        <taxon>Ecdysozoa</taxon>
        <taxon>Nematoda</taxon>
        <taxon>Chromadorea</taxon>
        <taxon>Rhabditida</taxon>
        <taxon>Tylenchina</taxon>
        <taxon>Panagrolaimomorpha</taxon>
        <taxon>Strongyloidoidea</taxon>
        <taxon>Steinernematidae</taxon>
        <taxon>Steinernema</taxon>
    </lineage>
</organism>
<evidence type="ECO:0000256" key="1">
    <source>
        <dbReference type="SAM" id="Phobius"/>
    </source>
</evidence>
<feature type="transmembrane region" description="Helical" evidence="1">
    <location>
        <begin position="224"/>
        <end position="250"/>
    </location>
</feature>
<keyword evidence="1" id="KW-0472">Membrane</keyword>
<evidence type="ECO:0000313" key="2">
    <source>
        <dbReference type="Proteomes" id="UP000095287"/>
    </source>
</evidence>
<protein>
    <submittedName>
        <fullName evidence="3">P-type phospholipid transporter</fullName>
    </submittedName>
</protein>
<dbReference type="Proteomes" id="UP000095287">
    <property type="component" value="Unplaced"/>
</dbReference>
<keyword evidence="1" id="KW-0812">Transmembrane</keyword>
<dbReference type="WBParaSite" id="L893_g4026.t1">
    <property type="protein sequence ID" value="L893_g4026.t1"/>
    <property type="gene ID" value="L893_g4026"/>
</dbReference>
<dbReference type="InterPro" id="IPR023298">
    <property type="entry name" value="ATPase_P-typ_TM_dom_sf"/>
</dbReference>
<accession>A0A1I8ABE9</accession>
<name>A0A1I8ABE9_9BILA</name>
<dbReference type="GO" id="GO:0140326">
    <property type="term" value="F:ATPase-coupled intramembrane lipid transporter activity"/>
    <property type="evidence" value="ECO:0007669"/>
    <property type="project" value="TreeGrafter"/>
</dbReference>
<keyword evidence="2" id="KW-1185">Reference proteome</keyword>
<sequence length="278" mass="31240">IAKTSQEETAADYGWSRQAEVEQSHLDHKVQHRHLLAAFLIRAVPAICEHLLLGHRVYPDGESNLKIRQAVTATFSLTSEDHIKNFVNAGAQLTYEPPSGAIYDFAGVISINSLDAKGTQQRRNYPLGLGQLLPRGAKLKNTEWAYGIAVYTGKATKLMMNMTHTPTKRSGVDKITNHIMMVQFGLLGVISVIAAFAGVVWLNYRIDTHWYLPFESPLSYKLERLPLMLLILGQVTLYAGLIPISLYIYLAMARQAQAFFIRNDIEMYHEHNDTKAEV</sequence>
<dbReference type="AlphaFoldDB" id="A0A1I8ABE9"/>
<keyword evidence="1" id="KW-1133">Transmembrane helix</keyword>
<dbReference type="PANTHER" id="PTHR24092">
    <property type="entry name" value="PROBABLE PHOSPHOLIPID-TRANSPORTING ATPASE"/>
    <property type="match status" value="1"/>
</dbReference>
<feature type="transmembrane region" description="Helical" evidence="1">
    <location>
        <begin position="184"/>
        <end position="204"/>
    </location>
</feature>